<protein>
    <submittedName>
        <fullName evidence="1">Uncharacterized protein</fullName>
    </submittedName>
</protein>
<gene>
    <name evidence="1" type="ORF">CGZ90_04340</name>
</gene>
<keyword evidence="2" id="KW-1185">Reference proteome</keyword>
<dbReference type="Proteomes" id="UP000215059">
    <property type="component" value="Unassembled WGS sequence"/>
</dbReference>
<dbReference type="OrthoDB" id="2988956at2"/>
<dbReference type="RefSeq" id="WP_094251093.1">
    <property type="nucleotide sequence ID" value="NZ_JBHLXL010000001.1"/>
</dbReference>
<dbReference type="InterPro" id="IPR058600">
    <property type="entry name" value="YhjD-like"/>
</dbReference>
<sequence length="119" mass="14537">MLYGTEEDRGLIDIFIMYPMLLTIFDRDLKVIQTSPFKLKRPYILLIERVMDDISMELHETRKKMMAKRIKVMDPKRLEDVTEYEIFIRGYREIMRFPNVHLRNKAEILLERFLLKNRV</sequence>
<reference evidence="1 2" key="1">
    <citation type="submission" date="2017-07" db="EMBL/GenBank/DDBJ databases">
        <title>Fictibacillus sp. nov. GDSW-R2A3 Genome sequencing and assembly.</title>
        <authorList>
            <person name="Mayilraj S."/>
        </authorList>
    </citation>
    <scope>NUCLEOTIDE SEQUENCE [LARGE SCALE GENOMIC DNA]</scope>
    <source>
        <strain evidence="1 2">GDSW-R2A3</strain>
    </source>
</reference>
<dbReference type="Pfam" id="PF26325">
    <property type="entry name" value="YhjD"/>
    <property type="match status" value="1"/>
</dbReference>
<dbReference type="AlphaFoldDB" id="A0A235FDV4"/>
<dbReference type="EMBL" id="NOII01000001">
    <property type="protein sequence ID" value="OYD59133.1"/>
    <property type="molecule type" value="Genomic_DNA"/>
</dbReference>
<organism evidence="1 2">
    <name type="scientific">Fictibacillus aquaticus</name>
    <dbReference type="NCBI Taxonomy" id="2021314"/>
    <lineage>
        <taxon>Bacteria</taxon>
        <taxon>Bacillati</taxon>
        <taxon>Bacillota</taxon>
        <taxon>Bacilli</taxon>
        <taxon>Bacillales</taxon>
        <taxon>Fictibacillaceae</taxon>
        <taxon>Fictibacillus</taxon>
    </lineage>
</organism>
<name>A0A235FDV4_9BACL</name>
<accession>A0A235FDV4</accession>
<proteinExistence type="predicted"/>
<evidence type="ECO:0000313" key="1">
    <source>
        <dbReference type="EMBL" id="OYD59133.1"/>
    </source>
</evidence>
<evidence type="ECO:0000313" key="2">
    <source>
        <dbReference type="Proteomes" id="UP000215059"/>
    </source>
</evidence>
<comment type="caution">
    <text evidence="1">The sequence shown here is derived from an EMBL/GenBank/DDBJ whole genome shotgun (WGS) entry which is preliminary data.</text>
</comment>